<evidence type="ECO:0000313" key="3">
    <source>
        <dbReference type="Proteomes" id="UP000198280"/>
    </source>
</evidence>
<gene>
    <name evidence="2" type="ORF">SAMN05216252_1618</name>
</gene>
<dbReference type="EMBL" id="FZOF01000061">
    <property type="protein sequence ID" value="SNT60173.1"/>
    <property type="molecule type" value="Genomic_DNA"/>
</dbReference>
<feature type="region of interest" description="Disordered" evidence="1">
    <location>
        <begin position="120"/>
        <end position="152"/>
    </location>
</feature>
<proteinExistence type="predicted"/>
<evidence type="ECO:0000313" key="2">
    <source>
        <dbReference type="EMBL" id="SNT60173.1"/>
    </source>
</evidence>
<evidence type="ECO:0000256" key="1">
    <source>
        <dbReference type="SAM" id="MobiDB-lite"/>
    </source>
</evidence>
<accession>A0A239P0E7</accession>
<reference evidence="2 3" key="1">
    <citation type="submission" date="2017-06" db="EMBL/GenBank/DDBJ databases">
        <authorList>
            <person name="Kim H.J."/>
            <person name="Triplett B.A."/>
        </authorList>
    </citation>
    <scope>NUCLEOTIDE SEQUENCE [LARGE SCALE GENOMIC DNA]</scope>
    <source>
        <strain evidence="2 3">CGMCC 4.1858</strain>
    </source>
</reference>
<protein>
    <submittedName>
        <fullName evidence="2">Uncharacterized protein</fullName>
    </submittedName>
</protein>
<name>A0A239P0E7_9ACTN</name>
<dbReference type="Proteomes" id="UP000198280">
    <property type="component" value="Unassembled WGS sequence"/>
</dbReference>
<dbReference type="AlphaFoldDB" id="A0A239P0E7"/>
<organism evidence="2 3">
    <name type="scientific">Actinacidiphila glaucinigra</name>
    <dbReference type="NCBI Taxonomy" id="235986"/>
    <lineage>
        <taxon>Bacteria</taxon>
        <taxon>Bacillati</taxon>
        <taxon>Actinomycetota</taxon>
        <taxon>Actinomycetes</taxon>
        <taxon>Kitasatosporales</taxon>
        <taxon>Streptomycetaceae</taxon>
        <taxon>Actinacidiphila</taxon>
    </lineage>
</organism>
<feature type="compositionally biased region" description="Basic and acidic residues" evidence="1">
    <location>
        <begin position="122"/>
        <end position="132"/>
    </location>
</feature>
<keyword evidence="3" id="KW-1185">Reference proteome</keyword>
<sequence length="166" mass="17717">MGHGALPRPVMRTWTLEVRPSPDGMALICPHCGRLPASAGMVATQAVVVRHLAQHARSEPLPGHLRTCRCGEHGCQWHQRHRGCDGPIALLLTRSACGRIWRLADACRACAAATRHAAAVHEPQRATTDARLDGSGLGKSGGTLQVVDPETAAEDAPWWTDGALYG</sequence>